<dbReference type="EMBL" id="QKWP01000070">
    <property type="protein sequence ID" value="RIB28308.1"/>
    <property type="molecule type" value="Genomic_DNA"/>
</dbReference>
<sequence>MTAYRGTAQMTVPPMRDEESPGEWRFPLFGCFEDCGLCTTTICCPCVTYGRTKDKMNPESGFCLNCVVWCTVSHIVGPWFMGYRNRRVIRRMRNIPGTACGDCCVHCCCPCCGLIQEAREFV</sequence>
<dbReference type="OrthoDB" id="2416592at2759"/>
<organism evidence="2 3">
    <name type="scientific">Gigaspora rosea</name>
    <dbReference type="NCBI Taxonomy" id="44941"/>
    <lineage>
        <taxon>Eukaryota</taxon>
        <taxon>Fungi</taxon>
        <taxon>Fungi incertae sedis</taxon>
        <taxon>Mucoromycota</taxon>
        <taxon>Glomeromycotina</taxon>
        <taxon>Glomeromycetes</taxon>
        <taxon>Diversisporales</taxon>
        <taxon>Gigasporaceae</taxon>
        <taxon>Gigaspora</taxon>
    </lineage>
</organism>
<dbReference type="STRING" id="44941.A0A397W279"/>
<keyword evidence="3" id="KW-1185">Reference proteome</keyword>
<dbReference type="InterPro" id="IPR006461">
    <property type="entry name" value="PLAC_motif_containing"/>
</dbReference>
<evidence type="ECO:0000256" key="1">
    <source>
        <dbReference type="SAM" id="Phobius"/>
    </source>
</evidence>
<dbReference type="Proteomes" id="UP000266673">
    <property type="component" value="Unassembled WGS sequence"/>
</dbReference>
<evidence type="ECO:0000313" key="2">
    <source>
        <dbReference type="EMBL" id="RIB28308.1"/>
    </source>
</evidence>
<keyword evidence="1" id="KW-0812">Transmembrane</keyword>
<proteinExistence type="predicted"/>
<feature type="transmembrane region" description="Helical" evidence="1">
    <location>
        <begin position="62"/>
        <end position="83"/>
    </location>
</feature>
<protein>
    <submittedName>
        <fullName evidence="2">PLAC8 family-domain-containing protein</fullName>
    </submittedName>
</protein>
<keyword evidence="1" id="KW-1133">Transmembrane helix</keyword>
<dbReference type="PANTHER" id="PTHR15907">
    <property type="entry name" value="DUF614 FAMILY PROTEIN-RELATED"/>
    <property type="match status" value="1"/>
</dbReference>
<dbReference type="Pfam" id="PF04749">
    <property type="entry name" value="PLAC8"/>
    <property type="match status" value="1"/>
</dbReference>
<reference evidence="2 3" key="1">
    <citation type="submission" date="2018-06" db="EMBL/GenBank/DDBJ databases">
        <title>Comparative genomics reveals the genomic features of Rhizophagus irregularis, R. cerebriforme, R. diaphanum and Gigaspora rosea, and their symbiotic lifestyle signature.</title>
        <authorList>
            <person name="Morin E."/>
            <person name="San Clemente H."/>
            <person name="Chen E.C.H."/>
            <person name="De La Providencia I."/>
            <person name="Hainaut M."/>
            <person name="Kuo A."/>
            <person name="Kohler A."/>
            <person name="Murat C."/>
            <person name="Tang N."/>
            <person name="Roy S."/>
            <person name="Loubradou J."/>
            <person name="Henrissat B."/>
            <person name="Grigoriev I.V."/>
            <person name="Corradi N."/>
            <person name="Roux C."/>
            <person name="Martin F.M."/>
        </authorList>
    </citation>
    <scope>NUCLEOTIDE SEQUENCE [LARGE SCALE GENOMIC DNA]</scope>
    <source>
        <strain evidence="2 3">DAOM 194757</strain>
    </source>
</reference>
<comment type="caution">
    <text evidence="2">The sequence shown here is derived from an EMBL/GenBank/DDBJ whole genome shotgun (WGS) entry which is preliminary data.</text>
</comment>
<keyword evidence="1" id="KW-0472">Membrane</keyword>
<name>A0A397W279_9GLOM</name>
<gene>
    <name evidence="2" type="ORF">C2G38_2059756</name>
</gene>
<accession>A0A397W279</accession>
<dbReference type="NCBIfam" id="TIGR01571">
    <property type="entry name" value="A_thal_Cys_rich"/>
    <property type="match status" value="1"/>
</dbReference>
<evidence type="ECO:0000313" key="3">
    <source>
        <dbReference type="Proteomes" id="UP000266673"/>
    </source>
</evidence>
<dbReference type="AlphaFoldDB" id="A0A397W279"/>